<feature type="transmembrane region" description="Helical" evidence="5">
    <location>
        <begin position="108"/>
        <end position="134"/>
    </location>
</feature>
<feature type="transmembrane region" description="Helical" evidence="5">
    <location>
        <begin position="39"/>
        <end position="59"/>
    </location>
</feature>
<reference evidence="6 7" key="1">
    <citation type="submission" date="2018-07" db="EMBL/GenBank/DDBJ databases">
        <title>Genomic Encyclopedia of Type Strains, Phase IV (KMG-IV): sequencing the most valuable type-strain genomes for metagenomic binning, comparative biology and taxonomic classification.</title>
        <authorList>
            <person name="Goeker M."/>
        </authorList>
    </citation>
    <scope>NUCLEOTIDE SEQUENCE [LARGE SCALE GENOMIC DNA]</scope>
    <source>
        <strain evidence="6 7">DSM 5603</strain>
    </source>
</reference>
<dbReference type="InterPro" id="IPR011701">
    <property type="entry name" value="MFS"/>
</dbReference>
<keyword evidence="4 5" id="KW-0472">Membrane</keyword>
<dbReference type="Pfam" id="PF07690">
    <property type="entry name" value="MFS_1"/>
    <property type="match status" value="1"/>
</dbReference>
<evidence type="ECO:0000313" key="7">
    <source>
        <dbReference type="Proteomes" id="UP000254958"/>
    </source>
</evidence>
<proteinExistence type="predicted"/>
<dbReference type="AlphaFoldDB" id="A0A370GAZ4"/>
<sequence length="235" mass="24452">MCGGLLLFVLYGAWAHRKGDDALIDLRLFGGRVFSASVATMFLLNGALFAGQMLVPVWLIHGCGLSPDRVGWLMMPMGLGMMCTYPLMGRLTDRFGIRRLTNCGALAAFAGALLLVFLALRGAAFSLLAGALFLRGAGMGAIGIPSMSAGYASVKREDLPVATTALNIVQRLGGPIWTTLCAMTLGGQASASPFMASRAFGLAFGLLCVLHAGLFLVTRLLPVRLVGKGGGSAPG</sequence>
<keyword evidence="2 5" id="KW-0812">Transmembrane</keyword>
<feature type="transmembrane region" description="Helical" evidence="5">
    <location>
        <begin position="71"/>
        <end position="88"/>
    </location>
</feature>
<dbReference type="EMBL" id="QQAW01000001">
    <property type="protein sequence ID" value="RDI40380.1"/>
    <property type="molecule type" value="Genomic_DNA"/>
</dbReference>
<comment type="caution">
    <text evidence="6">The sequence shown here is derived from an EMBL/GenBank/DDBJ whole genome shotgun (WGS) entry which is preliminary data.</text>
</comment>
<dbReference type="Gene3D" id="1.20.1250.20">
    <property type="entry name" value="MFS general substrate transporter like domains"/>
    <property type="match status" value="1"/>
</dbReference>
<evidence type="ECO:0000256" key="5">
    <source>
        <dbReference type="SAM" id="Phobius"/>
    </source>
</evidence>
<evidence type="ECO:0000256" key="3">
    <source>
        <dbReference type="ARBA" id="ARBA00022989"/>
    </source>
</evidence>
<protein>
    <submittedName>
        <fullName evidence="6">MFS transporter</fullName>
    </submittedName>
</protein>
<keyword evidence="7" id="KW-1185">Reference proteome</keyword>
<evidence type="ECO:0000256" key="2">
    <source>
        <dbReference type="ARBA" id="ARBA00022692"/>
    </source>
</evidence>
<evidence type="ECO:0000256" key="4">
    <source>
        <dbReference type="ARBA" id="ARBA00023136"/>
    </source>
</evidence>
<organism evidence="6 7">
    <name type="scientific">Gluconacetobacter liquefaciens</name>
    <name type="common">Acetobacter liquefaciens</name>
    <dbReference type="NCBI Taxonomy" id="89584"/>
    <lineage>
        <taxon>Bacteria</taxon>
        <taxon>Pseudomonadati</taxon>
        <taxon>Pseudomonadota</taxon>
        <taxon>Alphaproteobacteria</taxon>
        <taxon>Acetobacterales</taxon>
        <taxon>Acetobacteraceae</taxon>
        <taxon>Gluconacetobacter</taxon>
    </lineage>
</organism>
<comment type="subcellular location">
    <subcellularLocation>
        <location evidence="1">Membrane</location>
        <topology evidence="1">Multi-pass membrane protein</topology>
    </subcellularLocation>
</comment>
<evidence type="ECO:0000256" key="1">
    <source>
        <dbReference type="ARBA" id="ARBA00004141"/>
    </source>
</evidence>
<dbReference type="PANTHER" id="PTHR23501:SF1">
    <property type="entry name" value="TRANSPORT PROTEIN HSRA-RELATED"/>
    <property type="match status" value="1"/>
</dbReference>
<dbReference type="Proteomes" id="UP000254958">
    <property type="component" value="Unassembled WGS sequence"/>
</dbReference>
<evidence type="ECO:0000313" key="6">
    <source>
        <dbReference type="EMBL" id="RDI40380.1"/>
    </source>
</evidence>
<name>A0A370GAZ4_GLULI</name>
<dbReference type="InterPro" id="IPR036259">
    <property type="entry name" value="MFS_trans_sf"/>
</dbReference>
<accession>A0A370GAZ4</accession>
<dbReference type="GO" id="GO:0005886">
    <property type="term" value="C:plasma membrane"/>
    <property type="evidence" value="ECO:0007669"/>
    <property type="project" value="TreeGrafter"/>
</dbReference>
<keyword evidence="3 5" id="KW-1133">Transmembrane helix</keyword>
<dbReference type="SUPFAM" id="SSF103473">
    <property type="entry name" value="MFS general substrate transporter"/>
    <property type="match status" value="1"/>
</dbReference>
<dbReference type="GO" id="GO:0022857">
    <property type="term" value="F:transmembrane transporter activity"/>
    <property type="evidence" value="ECO:0007669"/>
    <property type="project" value="InterPro"/>
</dbReference>
<dbReference type="PANTHER" id="PTHR23501">
    <property type="entry name" value="MAJOR FACILITATOR SUPERFAMILY"/>
    <property type="match status" value="1"/>
</dbReference>
<gene>
    <name evidence="6" type="ORF">C7453_101173</name>
</gene>
<feature type="transmembrane region" description="Helical" evidence="5">
    <location>
        <begin position="199"/>
        <end position="221"/>
    </location>
</feature>